<reference evidence="1" key="1">
    <citation type="journal article" date="2008" name="ISME J.">
        <title>Genomic patterns of recombination, clonal divergence and environment in marine microbial populations.</title>
        <authorList>
            <person name="Konstantinidis K.T."/>
            <person name="Delong E.F."/>
        </authorList>
    </citation>
    <scope>NUCLEOTIDE SEQUENCE</scope>
</reference>
<dbReference type="AlphaFoldDB" id="B3T1V7"/>
<dbReference type="EMBL" id="EU016579">
    <property type="protein sequence ID" value="ABZ06566.1"/>
    <property type="molecule type" value="Genomic_DNA"/>
</dbReference>
<organism evidence="1">
    <name type="scientific">uncultured marine microorganism HF4000_097M14</name>
    <dbReference type="NCBI Taxonomy" id="455520"/>
    <lineage>
        <taxon>unclassified sequences</taxon>
        <taxon>environmental samples</taxon>
    </lineage>
</organism>
<name>B3T1V7_9ZZZZ</name>
<sequence>MTKLSLYYDDLDGRVKGCWSNIRMDNDDPCWIGIADTGVSIKKSKIGIFGRKIYEKGPLINQYVIAEKLNEEFPKDLTPNDIVHPILKAFTNAALHCSSLEELEEKLRKFK</sequence>
<accession>B3T1V7</accession>
<evidence type="ECO:0000313" key="1">
    <source>
        <dbReference type="EMBL" id="ABZ06566.1"/>
    </source>
</evidence>
<proteinExistence type="predicted"/>
<protein>
    <submittedName>
        <fullName evidence="1">Uncharacterized protein</fullName>
    </submittedName>
</protein>
<gene>
    <name evidence="1" type="ORF">ALOHA_HF4000097M14ctg1g9</name>
</gene>